<dbReference type="AlphaFoldDB" id="A0A6M0CHL3"/>
<dbReference type="Pfam" id="PF00364">
    <property type="entry name" value="Biotin_lipoyl"/>
    <property type="match status" value="1"/>
</dbReference>
<keyword evidence="4" id="KW-1185">Reference proteome</keyword>
<dbReference type="PROSITE" id="PS50968">
    <property type="entry name" value="BIOTINYL_LIPOYL"/>
    <property type="match status" value="1"/>
</dbReference>
<keyword evidence="1" id="KW-0092">Biotin</keyword>
<dbReference type="EMBL" id="JAABOQ010000004">
    <property type="protein sequence ID" value="NER17438.1"/>
    <property type="molecule type" value="Genomic_DNA"/>
</dbReference>
<dbReference type="RefSeq" id="WP_164031948.1">
    <property type="nucleotide sequence ID" value="NZ_JAABOQ010000004.1"/>
</dbReference>
<evidence type="ECO:0000256" key="1">
    <source>
        <dbReference type="ARBA" id="ARBA00023267"/>
    </source>
</evidence>
<evidence type="ECO:0000313" key="3">
    <source>
        <dbReference type="EMBL" id="NER17438.1"/>
    </source>
</evidence>
<proteinExistence type="predicted"/>
<dbReference type="FunFam" id="2.40.50.100:FF:000003">
    <property type="entry name" value="Acetyl-CoA carboxylase biotin carboxyl carrier protein"/>
    <property type="match status" value="1"/>
</dbReference>
<accession>A0A6M0CHL3</accession>
<reference evidence="3 4" key="1">
    <citation type="submission" date="2020-01" db="EMBL/GenBank/DDBJ databases">
        <title>Spongiivirga citrea KCTC 32990T.</title>
        <authorList>
            <person name="Wang G."/>
        </authorList>
    </citation>
    <scope>NUCLEOTIDE SEQUENCE [LARGE SCALE GENOMIC DNA]</scope>
    <source>
        <strain evidence="3 4">KCTC 32990</strain>
    </source>
</reference>
<dbReference type="CDD" id="cd06850">
    <property type="entry name" value="biotinyl_domain"/>
    <property type="match status" value="1"/>
</dbReference>
<dbReference type="SUPFAM" id="SSF51230">
    <property type="entry name" value="Single hybrid motif"/>
    <property type="match status" value="1"/>
</dbReference>
<organism evidence="3 4">
    <name type="scientific">Spongiivirga citrea</name>
    <dbReference type="NCBI Taxonomy" id="1481457"/>
    <lineage>
        <taxon>Bacteria</taxon>
        <taxon>Pseudomonadati</taxon>
        <taxon>Bacteroidota</taxon>
        <taxon>Flavobacteriia</taxon>
        <taxon>Flavobacteriales</taxon>
        <taxon>Flavobacteriaceae</taxon>
        <taxon>Spongiivirga</taxon>
    </lineage>
</organism>
<dbReference type="Proteomes" id="UP000474296">
    <property type="component" value="Unassembled WGS sequence"/>
</dbReference>
<gene>
    <name evidence="3" type="ORF">GWK10_09460</name>
</gene>
<dbReference type="Gene3D" id="2.40.50.100">
    <property type="match status" value="1"/>
</dbReference>
<protein>
    <submittedName>
        <fullName evidence="3">Acetyl-CoA carboxylase biotin carboxyl carrier protein subunit</fullName>
    </submittedName>
</protein>
<name>A0A6M0CHL3_9FLAO</name>
<dbReference type="InterPro" id="IPR050709">
    <property type="entry name" value="Biotin_Carboxyl_Carrier/Decarb"/>
</dbReference>
<evidence type="ECO:0000313" key="4">
    <source>
        <dbReference type="Proteomes" id="UP000474296"/>
    </source>
</evidence>
<dbReference type="InterPro" id="IPR011053">
    <property type="entry name" value="Single_hybrid_motif"/>
</dbReference>
<dbReference type="InterPro" id="IPR001882">
    <property type="entry name" value="Biotin_BS"/>
</dbReference>
<evidence type="ECO:0000259" key="2">
    <source>
        <dbReference type="PROSITE" id="PS50968"/>
    </source>
</evidence>
<dbReference type="InterPro" id="IPR000089">
    <property type="entry name" value="Biotin_lipoyl"/>
</dbReference>
<dbReference type="PANTHER" id="PTHR45266:SF3">
    <property type="entry name" value="OXALOACETATE DECARBOXYLASE ALPHA CHAIN"/>
    <property type="match status" value="1"/>
</dbReference>
<dbReference type="PROSITE" id="PS00188">
    <property type="entry name" value="BIOTIN"/>
    <property type="match status" value="1"/>
</dbReference>
<sequence length="162" mass="17930">MASDLFQLHINNKQSIDLNTSDIKELNLIKTAENTYHLIDGDASYTIEVVASDYNSRSYTLKINGQLQEVSIKNSLDLLIDKMGLTASTTKDVNVVNAPMPGQIISVEIKEGQEVDENDPILILEAMKMENVMLAPKSGVIKNIHVDTAQVVEKGQLLVEFE</sequence>
<dbReference type="PANTHER" id="PTHR45266">
    <property type="entry name" value="OXALOACETATE DECARBOXYLASE ALPHA CHAIN"/>
    <property type="match status" value="1"/>
</dbReference>
<feature type="domain" description="Lipoyl-binding" evidence="2">
    <location>
        <begin position="80"/>
        <end position="162"/>
    </location>
</feature>
<comment type="caution">
    <text evidence="3">The sequence shown here is derived from an EMBL/GenBank/DDBJ whole genome shotgun (WGS) entry which is preliminary data.</text>
</comment>